<feature type="binding site" evidence="6">
    <location>
        <position position="103"/>
    </location>
    <ligand>
        <name>5-phospho-alpha-D-ribose 1-diphosphate</name>
        <dbReference type="ChEBI" id="CHEBI:58017"/>
        <note>ligand shared between dimeric partners</note>
    </ligand>
</feature>
<dbReference type="OrthoDB" id="9779060at2"/>
<dbReference type="GO" id="GO:0004588">
    <property type="term" value="F:orotate phosphoribosyltransferase activity"/>
    <property type="evidence" value="ECO:0007669"/>
    <property type="project" value="UniProtKB-UniRule"/>
</dbReference>
<comment type="caution">
    <text evidence="8">The sequence shown here is derived from an EMBL/GenBank/DDBJ whole genome shotgun (WGS) entry which is preliminary data.</text>
</comment>
<dbReference type="Pfam" id="PF00156">
    <property type="entry name" value="Pribosyltran"/>
    <property type="match status" value="1"/>
</dbReference>
<feature type="binding site" evidence="6">
    <location>
        <position position="105"/>
    </location>
    <ligand>
        <name>5-phospho-alpha-D-ribose 1-diphosphate</name>
        <dbReference type="ChEBI" id="CHEBI:58017"/>
        <note>ligand shared between dimeric partners</note>
    </ligand>
</feature>
<evidence type="ECO:0000256" key="2">
    <source>
        <dbReference type="ARBA" id="ARBA00011971"/>
    </source>
</evidence>
<feature type="binding site" evidence="6">
    <location>
        <position position="132"/>
    </location>
    <ligand>
        <name>orotate</name>
        <dbReference type="ChEBI" id="CHEBI:30839"/>
    </ligand>
</feature>
<dbReference type="GO" id="GO:0019856">
    <property type="term" value="P:pyrimidine nucleobase biosynthetic process"/>
    <property type="evidence" value="ECO:0007669"/>
    <property type="project" value="TreeGrafter"/>
</dbReference>
<feature type="binding site" description="in other chain" evidence="6">
    <location>
        <position position="100"/>
    </location>
    <ligand>
        <name>5-phospho-alpha-D-ribose 1-diphosphate</name>
        <dbReference type="ChEBI" id="CHEBI:58017"/>
        <note>ligand shared between dimeric partners</note>
    </ligand>
</feature>
<dbReference type="PANTHER" id="PTHR19278:SF9">
    <property type="entry name" value="URIDINE 5'-MONOPHOSPHATE SYNTHASE"/>
    <property type="match status" value="1"/>
</dbReference>
<comment type="caution">
    <text evidence="6">Lacks conserved residue(s) required for the propagation of feature annotation.</text>
</comment>
<feature type="binding site" evidence="6">
    <location>
        <position position="99"/>
    </location>
    <ligand>
        <name>5-phospho-alpha-D-ribose 1-diphosphate</name>
        <dbReference type="ChEBI" id="CHEBI:58017"/>
        <note>ligand shared between dimeric partners</note>
    </ligand>
</feature>
<gene>
    <name evidence="6" type="primary">pyrE</name>
    <name evidence="8" type="ORF">B2M20_01045</name>
</gene>
<feature type="binding site" evidence="6">
    <location>
        <position position="160"/>
    </location>
    <ligand>
        <name>orotate</name>
        <dbReference type="ChEBI" id="CHEBI:30839"/>
    </ligand>
</feature>
<comment type="catalytic activity">
    <reaction evidence="6">
        <text>orotidine 5'-phosphate + diphosphate = orotate + 5-phospho-alpha-D-ribose 1-diphosphate</text>
        <dbReference type="Rhea" id="RHEA:10380"/>
        <dbReference type="ChEBI" id="CHEBI:30839"/>
        <dbReference type="ChEBI" id="CHEBI:33019"/>
        <dbReference type="ChEBI" id="CHEBI:57538"/>
        <dbReference type="ChEBI" id="CHEBI:58017"/>
        <dbReference type="EC" id="2.4.2.10"/>
    </reaction>
</comment>
<evidence type="ECO:0000256" key="6">
    <source>
        <dbReference type="HAMAP-Rule" id="MF_01208"/>
    </source>
</evidence>
<dbReference type="STRING" id="29421.B2M20_01045"/>
<protein>
    <recommendedName>
        <fullName evidence="2 6">Orotate phosphoribosyltransferase</fullName>
        <shortName evidence="6">OPRT</shortName>
        <shortName evidence="6">OPRTase</shortName>
        <ecNumber evidence="2 6">2.4.2.10</ecNumber>
    </recommendedName>
</protein>
<evidence type="ECO:0000256" key="5">
    <source>
        <dbReference type="ARBA" id="ARBA00022975"/>
    </source>
</evidence>
<evidence type="ECO:0000259" key="7">
    <source>
        <dbReference type="Pfam" id="PF00156"/>
    </source>
</evidence>
<keyword evidence="9" id="KW-1185">Reference proteome</keyword>
<keyword evidence="5 6" id="KW-0665">Pyrimidine biosynthesis</keyword>
<evidence type="ECO:0000256" key="4">
    <source>
        <dbReference type="ARBA" id="ARBA00022679"/>
    </source>
</evidence>
<dbReference type="CDD" id="cd06223">
    <property type="entry name" value="PRTases_typeI"/>
    <property type="match status" value="1"/>
</dbReference>
<comment type="pathway">
    <text evidence="1 6">Pyrimidine metabolism; UMP biosynthesis via de novo pathway; UMP from orotate: step 1/2.</text>
</comment>
<evidence type="ECO:0000256" key="1">
    <source>
        <dbReference type="ARBA" id="ARBA00004889"/>
    </source>
</evidence>
<dbReference type="EC" id="2.4.2.10" evidence="2 6"/>
<dbReference type="InterPro" id="IPR023031">
    <property type="entry name" value="OPRT"/>
</dbReference>
<dbReference type="PANTHER" id="PTHR19278">
    <property type="entry name" value="OROTATE PHOSPHORIBOSYLTRANSFERASE"/>
    <property type="match status" value="1"/>
</dbReference>
<dbReference type="GO" id="GO:0000287">
    <property type="term" value="F:magnesium ion binding"/>
    <property type="evidence" value="ECO:0007669"/>
    <property type="project" value="UniProtKB-UniRule"/>
</dbReference>
<sequence>MAEDSKVRQRAFEIIKARSFGRGDIKLSSGKSSTFYFDMKPTMLFPEGAHALSELILARLFGKSIDFIGGLEMGAVPLISTVSLLSHIKNEPLPGFFVRKEVKKHGTQKLIEGVPNGGLSGKKVVILEDVTTSGESAMIAVSAAQAAGAEVAMVLSIVDRGEGAVAVYKGRNIEFDSLFTASEFLDS</sequence>
<dbReference type="UniPathway" id="UPA00070">
    <property type="reaction ID" value="UER00119"/>
</dbReference>
<dbReference type="RefSeq" id="WP_079445298.1">
    <property type="nucleotide sequence ID" value="NZ_JAVDPZ010000013.1"/>
</dbReference>
<evidence type="ECO:0000313" key="9">
    <source>
        <dbReference type="Proteomes" id="UP000189940"/>
    </source>
</evidence>
<dbReference type="InterPro" id="IPR000836">
    <property type="entry name" value="PRTase_dom"/>
</dbReference>
<dbReference type="InterPro" id="IPR029057">
    <property type="entry name" value="PRTase-like"/>
</dbReference>
<comment type="similarity">
    <text evidence="6">Belongs to the purine/pyrimidine phosphoribosyltransferase family. PyrE subfamily.</text>
</comment>
<dbReference type="SUPFAM" id="SSF53271">
    <property type="entry name" value="PRTase-like"/>
    <property type="match status" value="1"/>
</dbReference>
<dbReference type="Proteomes" id="UP000189940">
    <property type="component" value="Unassembled WGS sequence"/>
</dbReference>
<accession>A0A1V4I3E5</accession>
<comment type="subunit">
    <text evidence="6">Homodimer.</text>
</comment>
<evidence type="ECO:0000313" key="8">
    <source>
        <dbReference type="EMBL" id="OPH84625.1"/>
    </source>
</evidence>
<proteinExistence type="inferred from homology"/>
<dbReference type="InterPro" id="IPR004467">
    <property type="entry name" value="Or_phspho_trans_dom"/>
</dbReference>
<dbReference type="HAMAP" id="MF_01208">
    <property type="entry name" value="PyrE"/>
    <property type="match status" value="1"/>
</dbReference>
<dbReference type="Gene3D" id="3.40.50.2020">
    <property type="match status" value="1"/>
</dbReference>
<dbReference type="GO" id="GO:0044205">
    <property type="term" value="P:'de novo' UMP biosynthetic process"/>
    <property type="evidence" value="ECO:0007669"/>
    <property type="project" value="UniProtKB-UniRule"/>
</dbReference>
<organism evidence="8 9">
    <name type="scientific">Nitrobacter vulgaris</name>
    <dbReference type="NCBI Taxonomy" id="29421"/>
    <lineage>
        <taxon>Bacteria</taxon>
        <taxon>Pseudomonadati</taxon>
        <taxon>Pseudomonadota</taxon>
        <taxon>Alphaproteobacteria</taxon>
        <taxon>Hyphomicrobiales</taxon>
        <taxon>Nitrobacteraceae</taxon>
        <taxon>Nitrobacter</taxon>
    </lineage>
</organism>
<comment type="function">
    <text evidence="6">Catalyzes the transfer of a ribosyl phosphate group from 5-phosphoribose 1-diphosphate to orotate, leading to the formation of orotidine monophosphate (OMP).</text>
</comment>
<keyword evidence="4 6" id="KW-0808">Transferase</keyword>
<name>A0A1V4I3E5_NITVU</name>
<dbReference type="AlphaFoldDB" id="A0A1V4I3E5"/>
<evidence type="ECO:0000256" key="3">
    <source>
        <dbReference type="ARBA" id="ARBA00022676"/>
    </source>
</evidence>
<reference evidence="8 9" key="1">
    <citation type="submission" date="2017-02" db="EMBL/GenBank/DDBJ databases">
        <title>Genome sequence of the nitrite-oxidizing bacterium Nitrobacter vulgaris strain Ab1.</title>
        <authorList>
            <person name="Mellbye B.L."/>
            <person name="Davis E.W."/>
            <person name="Spieck E."/>
            <person name="Chang J.H."/>
            <person name="Bottomley P.J."/>
            <person name="Sayavedra-Soto L.A."/>
        </authorList>
    </citation>
    <scope>NUCLEOTIDE SEQUENCE [LARGE SCALE GENOMIC DNA]</scope>
    <source>
        <strain evidence="8 9">Ab1</strain>
    </source>
</reference>
<keyword evidence="6" id="KW-0460">Magnesium</keyword>
<keyword evidence="3 6" id="KW-0328">Glycosyltransferase</keyword>
<feature type="binding site" description="in other chain" evidence="6">
    <location>
        <begin position="128"/>
        <end position="136"/>
    </location>
    <ligand>
        <name>5-phospho-alpha-D-ribose 1-diphosphate</name>
        <dbReference type="ChEBI" id="CHEBI:58017"/>
        <note>ligand shared between dimeric partners</note>
    </ligand>
</feature>
<feature type="domain" description="Phosphoribosyltransferase" evidence="7">
    <location>
        <begin position="48"/>
        <end position="169"/>
    </location>
</feature>
<dbReference type="NCBIfam" id="TIGR00336">
    <property type="entry name" value="pyrE"/>
    <property type="match status" value="1"/>
</dbReference>
<comment type="cofactor">
    <cofactor evidence="6">
        <name>Mg(2+)</name>
        <dbReference type="ChEBI" id="CHEBI:18420"/>
    </cofactor>
</comment>
<dbReference type="EMBL" id="MWPQ01000003">
    <property type="protein sequence ID" value="OPH84625.1"/>
    <property type="molecule type" value="Genomic_DNA"/>
</dbReference>